<gene>
    <name evidence="12" type="ORF">MELIAE_LOCUS13140</name>
</gene>
<dbReference type="InterPro" id="IPR020847">
    <property type="entry name" value="AP_endonuclease_F1_BS"/>
</dbReference>
<dbReference type="GO" id="GO:0008081">
    <property type="term" value="F:phosphoric diester hydrolase activity"/>
    <property type="evidence" value="ECO:0007669"/>
    <property type="project" value="TreeGrafter"/>
</dbReference>
<comment type="cofactor">
    <cofactor evidence="7 9">
        <name>Mg(2+)</name>
        <dbReference type="ChEBI" id="CHEBI:18420"/>
    </cofactor>
    <cofactor evidence="7 9">
        <name>Mn(2+)</name>
        <dbReference type="ChEBI" id="CHEBI:29035"/>
    </cofactor>
    <text evidence="7 9">Probably binds two magnesium or manganese ions per subunit.</text>
</comment>
<evidence type="ECO:0000313" key="12">
    <source>
        <dbReference type="EMBL" id="CAH0564647.1"/>
    </source>
</evidence>
<dbReference type="InterPro" id="IPR005135">
    <property type="entry name" value="Endo/exonuclease/phosphatase"/>
</dbReference>
<dbReference type="PROSITE" id="PS51435">
    <property type="entry name" value="AP_NUCLEASE_F1_4"/>
    <property type="match status" value="1"/>
</dbReference>
<organism evidence="12 13">
    <name type="scientific">Brassicogethes aeneus</name>
    <name type="common">Rape pollen beetle</name>
    <name type="synonym">Meligethes aeneus</name>
    <dbReference type="NCBI Taxonomy" id="1431903"/>
    <lineage>
        <taxon>Eukaryota</taxon>
        <taxon>Metazoa</taxon>
        <taxon>Ecdysozoa</taxon>
        <taxon>Arthropoda</taxon>
        <taxon>Hexapoda</taxon>
        <taxon>Insecta</taxon>
        <taxon>Pterygota</taxon>
        <taxon>Neoptera</taxon>
        <taxon>Endopterygota</taxon>
        <taxon>Coleoptera</taxon>
        <taxon>Polyphaga</taxon>
        <taxon>Cucujiformia</taxon>
        <taxon>Nitidulidae</taxon>
        <taxon>Meligethinae</taxon>
        <taxon>Brassicogethes</taxon>
    </lineage>
</organism>
<keyword evidence="9" id="KW-0234">DNA repair</keyword>
<feature type="compositionally biased region" description="Basic and acidic residues" evidence="10">
    <location>
        <begin position="49"/>
        <end position="102"/>
    </location>
</feature>
<feature type="site" description="Important for catalytic activity" evidence="8">
    <location>
        <position position="428"/>
    </location>
</feature>
<dbReference type="Gene3D" id="3.60.10.10">
    <property type="entry name" value="Endonuclease/exonuclease/phosphatase"/>
    <property type="match status" value="1"/>
</dbReference>
<evidence type="ECO:0000256" key="9">
    <source>
        <dbReference type="RuleBase" id="RU362131"/>
    </source>
</evidence>
<dbReference type="GO" id="GO:0006284">
    <property type="term" value="P:base-excision repair"/>
    <property type="evidence" value="ECO:0007669"/>
    <property type="project" value="TreeGrafter"/>
</dbReference>
<dbReference type="GO" id="GO:0003677">
    <property type="term" value="F:DNA binding"/>
    <property type="evidence" value="ECO:0007669"/>
    <property type="project" value="InterPro"/>
</dbReference>
<dbReference type="Pfam" id="PF03372">
    <property type="entry name" value="Exo_endo_phos"/>
    <property type="match status" value="1"/>
</dbReference>
<feature type="compositionally biased region" description="Basic and acidic residues" evidence="10">
    <location>
        <begin position="115"/>
        <end position="135"/>
    </location>
</feature>
<keyword evidence="7" id="KW-0464">Manganese</keyword>
<dbReference type="SUPFAM" id="SSF56219">
    <property type="entry name" value="DNase I-like"/>
    <property type="match status" value="1"/>
</dbReference>
<feature type="binding site" evidence="7">
    <location>
        <position position="356"/>
    </location>
    <ligand>
        <name>Mg(2+)</name>
        <dbReference type="ChEBI" id="CHEBI:18420"/>
        <label>1</label>
    </ligand>
</feature>
<feature type="binding site" evidence="7">
    <location>
        <position position="358"/>
    </location>
    <ligand>
        <name>Mg(2+)</name>
        <dbReference type="ChEBI" id="CHEBI:18420"/>
        <label>1</label>
    </ligand>
</feature>
<dbReference type="GO" id="GO:0005634">
    <property type="term" value="C:nucleus"/>
    <property type="evidence" value="ECO:0007669"/>
    <property type="project" value="TreeGrafter"/>
</dbReference>
<proteinExistence type="inferred from homology"/>
<dbReference type="OrthoDB" id="498125at2759"/>
<evidence type="ECO:0000256" key="4">
    <source>
        <dbReference type="ARBA" id="ARBA00022801"/>
    </source>
</evidence>
<evidence type="ECO:0000256" key="3">
    <source>
        <dbReference type="ARBA" id="ARBA00022723"/>
    </source>
</evidence>
<feature type="compositionally biased region" description="Basic and acidic residues" evidence="10">
    <location>
        <begin position="13"/>
        <end position="26"/>
    </location>
</feature>
<dbReference type="AlphaFoldDB" id="A0A9P0FRU3"/>
<feature type="binding site" evidence="7">
    <location>
        <position position="244"/>
    </location>
    <ligand>
        <name>Mg(2+)</name>
        <dbReference type="ChEBI" id="CHEBI:18420"/>
        <label>1</label>
    </ligand>
</feature>
<dbReference type="NCBIfam" id="TIGR00633">
    <property type="entry name" value="xth"/>
    <property type="match status" value="1"/>
</dbReference>
<evidence type="ECO:0000256" key="2">
    <source>
        <dbReference type="ARBA" id="ARBA00007092"/>
    </source>
</evidence>
<feature type="active site" evidence="6">
    <location>
        <position position="317"/>
    </location>
</feature>
<evidence type="ECO:0000256" key="7">
    <source>
        <dbReference type="PIRSR" id="PIRSR604808-2"/>
    </source>
</evidence>
<keyword evidence="13" id="KW-1185">Reference proteome</keyword>
<dbReference type="GO" id="GO:0008311">
    <property type="term" value="F:double-stranded DNA 3'-5' DNA exonuclease activity"/>
    <property type="evidence" value="ECO:0007669"/>
    <property type="project" value="UniProtKB-EC"/>
</dbReference>
<name>A0A9P0FRU3_BRAAE</name>
<dbReference type="InterPro" id="IPR004808">
    <property type="entry name" value="AP_endonuc_1"/>
</dbReference>
<sequence>MPPKRKAAVVTVEKVEEIDGSGDAKKTKTTKRGAVAEPAKTSRATKKTVSHDEPEEMPIKDVKEKVAKDTKKTKKADKPKETTDETSKTDDKDIKKTKKAAEPEEASEEATNKTNAKDTKKNKKAAEPKEKKEPVKTSSRATKKPVSYNEAEEKPKKVVKEKVAKVDKKIKNAAEPKEASDELKNKTETHWDEVKFTTNKKNNKGESANLTITTWNVDGLRAWLKKGGLSILDACKPDILCLQETKVGDDKLPEEVKNVAGYHTHWCASQKTGYAGVGLLTREKPISCCYGIGDEEQDEDGRCIIAEFEGFYVVAVYVPNAGRKLVTLPRRLEWNEAFKSRVLELNKKKPVIVCGDMNVAHQEVDLANPKTNKKNAGFTQEERDGMTDLLAGGYVDVHRSLYPDQRDVYTFWTYLSNSRAKNVGWRLDYFLVHESLMDNVCDIITHKNVFGSDHCPLTLFINI</sequence>
<protein>
    <recommendedName>
        <fullName evidence="9">DNA-(apurinic or apyrimidinic site) endonuclease</fullName>
        <ecNumber evidence="9">3.1.-.-</ecNumber>
    </recommendedName>
</protein>
<dbReference type="EC" id="3.1.-.-" evidence="9"/>
<dbReference type="GO" id="GO:0046872">
    <property type="term" value="F:metal ion binding"/>
    <property type="evidence" value="ECO:0007669"/>
    <property type="project" value="UniProtKB-KW"/>
</dbReference>
<dbReference type="EMBL" id="OV121140">
    <property type="protein sequence ID" value="CAH0564647.1"/>
    <property type="molecule type" value="Genomic_DNA"/>
</dbReference>
<dbReference type="Proteomes" id="UP001154078">
    <property type="component" value="Chromosome 9"/>
</dbReference>
<evidence type="ECO:0000256" key="8">
    <source>
        <dbReference type="PIRSR" id="PIRSR604808-3"/>
    </source>
</evidence>
<dbReference type="PROSITE" id="PS00726">
    <property type="entry name" value="AP_NUCLEASE_F1_1"/>
    <property type="match status" value="1"/>
</dbReference>
<evidence type="ECO:0000256" key="1">
    <source>
        <dbReference type="ARBA" id="ARBA00000493"/>
    </source>
</evidence>
<feature type="active site" description="Proton acceptor" evidence="6">
    <location>
        <position position="454"/>
    </location>
</feature>
<dbReference type="GO" id="GO:0003906">
    <property type="term" value="F:DNA-(apurinic or apyrimidinic site) endonuclease activity"/>
    <property type="evidence" value="ECO:0007669"/>
    <property type="project" value="TreeGrafter"/>
</dbReference>
<comment type="catalytic activity">
    <reaction evidence="1">
        <text>Exonucleolytic cleavage in the 3'- to 5'-direction to yield nucleoside 5'-phosphates.</text>
        <dbReference type="EC" id="3.1.11.2"/>
    </reaction>
</comment>
<keyword evidence="5 7" id="KW-0460">Magnesium</keyword>
<evidence type="ECO:0000256" key="6">
    <source>
        <dbReference type="PIRSR" id="PIRSR604808-1"/>
    </source>
</evidence>
<reference evidence="12" key="1">
    <citation type="submission" date="2021-12" db="EMBL/GenBank/DDBJ databases">
        <authorList>
            <person name="King R."/>
        </authorList>
    </citation>
    <scope>NUCLEOTIDE SEQUENCE</scope>
</reference>
<dbReference type="PANTHER" id="PTHR22748">
    <property type="entry name" value="AP ENDONUCLEASE"/>
    <property type="match status" value="1"/>
</dbReference>
<feature type="compositionally biased region" description="Basic and acidic residues" evidence="10">
    <location>
        <begin position="151"/>
        <end position="161"/>
    </location>
</feature>
<dbReference type="NCBIfam" id="TIGR00195">
    <property type="entry name" value="exoDNase_III"/>
    <property type="match status" value="1"/>
</dbReference>
<evidence type="ECO:0000256" key="5">
    <source>
        <dbReference type="ARBA" id="ARBA00022842"/>
    </source>
</evidence>
<feature type="region of interest" description="Disordered" evidence="10">
    <location>
        <begin position="1"/>
        <end position="161"/>
    </location>
</feature>
<dbReference type="InterPro" id="IPR036691">
    <property type="entry name" value="Endo/exonu/phosph_ase_sf"/>
</dbReference>
<dbReference type="PANTHER" id="PTHR22748:SF6">
    <property type="entry name" value="DNA-(APURINIC OR APYRIMIDINIC SITE) ENDONUCLEASE"/>
    <property type="match status" value="1"/>
</dbReference>
<evidence type="ECO:0000256" key="10">
    <source>
        <dbReference type="SAM" id="MobiDB-lite"/>
    </source>
</evidence>
<feature type="site" description="Transition state stabilizer" evidence="8">
    <location>
        <position position="358"/>
    </location>
</feature>
<keyword evidence="4" id="KW-0378">Hydrolase</keyword>
<accession>A0A9P0FRU3</accession>
<comment type="similarity">
    <text evidence="2 9">Belongs to the DNA repair enzymes AP/ExoA family.</text>
</comment>
<dbReference type="CDD" id="cd09087">
    <property type="entry name" value="Ape1-like_AP-endo"/>
    <property type="match status" value="1"/>
</dbReference>
<feature type="binding site" evidence="7">
    <location>
        <position position="216"/>
    </location>
    <ligand>
        <name>Mg(2+)</name>
        <dbReference type="ChEBI" id="CHEBI:18420"/>
        <label>1</label>
    </ligand>
</feature>
<keyword evidence="9" id="KW-0227">DNA damage</keyword>
<feature type="site" description="Interaction with DNA substrate" evidence="8">
    <location>
        <position position="454"/>
    </location>
</feature>
<feature type="binding site" evidence="7">
    <location>
        <position position="453"/>
    </location>
    <ligand>
        <name>Mg(2+)</name>
        <dbReference type="ChEBI" id="CHEBI:18420"/>
        <label>1</label>
    </ligand>
</feature>
<evidence type="ECO:0000259" key="11">
    <source>
        <dbReference type="Pfam" id="PF03372"/>
    </source>
</evidence>
<evidence type="ECO:0000313" key="13">
    <source>
        <dbReference type="Proteomes" id="UP001154078"/>
    </source>
</evidence>
<feature type="binding site" evidence="7">
    <location>
        <position position="454"/>
    </location>
    <ligand>
        <name>Mg(2+)</name>
        <dbReference type="ChEBI" id="CHEBI:18420"/>
        <label>1</label>
    </ligand>
</feature>
<keyword evidence="3 7" id="KW-0479">Metal-binding</keyword>
<feature type="domain" description="Endonuclease/exonuclease/phosphatase" evidence="11">
    <location>
        <begin position="214"/>
        <end position="454"/>
    </location>
</feature>
<feature type="active site" description="Proton donor/acceptor" evidence="6">
    <location>
        <position position="356"/>
    </location>
</feature>